<comment type="caution">
    <text evidence="2">The sequence shown here is derived from an EMBL/GenBank/DDBJ whole genome shotgun (WGS) entry which is preliminary data.</text>
</comment>
<reference evidence="2" key="1">
    <citation type="submission" date="2022-03" db="EMBL/GenBank/DDBJ databases">
        <authorList>
            <person name="Lindestad O."/>
        </authorList>
    </citation>
    <scope>NUCLEOTIDE SEQUENCE</scope>
</reference>
<evidence type="ECO:0000313" key="2">
    <source>
        <dbReference type="EMBL" id="CAH2244998.1"/>
    </source>
</evidence>
<keyword evidence="3" id="KW-1185">Reference proteome</keyword>
<name>A0A8S4S686_9NEOP</name>
<sequence length="80" mass="9046">MDVGVLRCWNGELAPVNAAIFVGPQRDEQTTSNESLEAAANKRPRTRDLELPTKDLCQEVDWLKMMMMKTNGFYGDCKIP</sequence>
<evidence type="ECO:0000256" key="1">
    <source>
        <dbReference type="SAM" id="MobiDB-lite"/>
    </source>
</evidence>
<dbReference type="Proteomes" id="UP000838756">
    <property type="component" value="Unassembled WGS sequence"/>
</dbReference>
<organism evidence="2 3">
    <name type="scientific">Pararge aegeria aegeria</name>
    <dbReference type="NCBI Taxonomy" id="348720"/>
    <lineage>
        <taxon>Eukaryota</taxon>
        <taxon>Metazoa</taxon>
        <taxon>Ecdysozoa</taxon>
        <taxon>Arthropoda</taxon>
        <taxon>Hexapoda</taxon>
        <taxon>Insecta</taxon>
        <taxon>Pterygota</taxon>
        <taxon>Neoptera</taxon>
        <taxon>Endopterygota</taxon>
        <taxon>Lepidoptera</taxon>
        <taxon>Glossata</taxon>
        <taxon>Ditrysia</taxon>
        <taxon>Papilionoidea</taxon>
        <taxon>Nymphalidae</taxon>
        <taxon>Satyrinae</taxon>
        <taxon>Satyrini</taxon>
        <taxon>Parargina</taxon>
        <taxon>Pararge</taxon>
    </lineage>
</organism>
<accession>A0A8S4S686</accession>
<gene>
    <name evidence="2" type="primary">jg6938</name>
    <name evidence="2" type="ORF">PAEG_LOCUS20879</name>
</gene>
<proteinExistence type="predicted"/>
<feature type="region of interest" description="Disordered" evidence="1">
    <location>
        <begin position="25"/>
        <end position="50"/>
    </location>
</feature>
<dbReference type="EMBL" id="CAKXAJ010025884">
    <property type="protein sequence ID" value="CAH2244998.1"/>
    <property type="molecule type" value="Genomic_DNA"/>
</dbReference>
<dbReference type="AlphaFoldDB" id="A0A8S4S686"/>
<protein>
    <submittedName>
        <fullName evidence="2">Jg6938 protein</fullName>
    </submittedName>
</protein>
<evidence type="ECO:0000313" key="3">
    <source>
        <dbReference type="Proteomes" id="UP000838756"/>
    </source>
</evidence>